<organism evidence="1 2">
    <name type="scientific">Rotaria magnacalcarata</name>
    <dbReference type="NCBI Taxonomy" id="392030"/>
    <lineage>
        <taxon>Eukaryota</taxon>
        <taxon>Metazoa</taxon>
        <taxon>Spiralia</taxon>
        <taxon>Gnathifera</taxon>
        <taxon>Rotifera</taxon>
        <taxon>Eurotatoria</taxon>
        <taxon>Bdelloidea</taxon>
        <taxon>Philodinida</taxon>
        <taxon>Philodinidae</taxon>
        <taxon>Rotaria</taxon>
    </lineage>
</organism>
<accession>A0A820XSK8</accession>
<reference evidence="1" key="1">
    <citation type="submission" date="2021-02" db="EMBL/GenBank/DDBJ databases">
        <authorList>
            <person name="Nowell W R."/>
        </authorList>
    </citation>
    <scope>NUCLEOTIDE SEQUENCE</scope>
</reference>
<dbReference type="Proteomes" id="UP000663866">
    <property type="component" value="Unassembled WGS sequence"/>
</dbReference>
<dbReference type="AlphaFoldDB" id="A0A820XSK8"/>
<gene>
    <name evidence="1" type="ORF">OVN521_LOCUS42595</name>
</gene>
<protein>
    <submittedName>
        <fullName evidence="1">Uncharacterized protein</fullName>
    </submittedName>
</protein>
<evidence type="ECO:0000313" key="2">
    <source>
        <dbReference type="Proteomes" id="UP000663866"/>
    </source>
</evidence>
<dbReference type="EMBL" id="CAJOBG010058826">
    <property type="protein sequence ID" value="CAF4537232.1"/>
    <property type="molecule type" value="Genomic_DNA"/>
</dbReference>
<dbReference type="InterPro" id="IPR041966">
    <property type="entry name" value="LOTUS-like"/>
</dbReference>
<evidence type="ECO:0000313" key="1">
    <source>
        <dbReference type="EMBL" id="CAF4537232.1"/>
    </source>
</evidence>
<name>A0A820XSK8_9BILA</name>
<comment type="caution">
    <text evidence="1">The sequence shown here is derived from an EMBL/GenBank/DDBJ whole genome shotgun (WGS) entry which is preliminary data.</text>
</comment>
<dbReference type="Gene3D" id="3.30.420.610">
    <property type="entry name" value="LOTUS domain-like"/>
    <property type="match status" value="1"/>
</dbReference>
<keyword evidence="2" id="KW-1185">Reference proteome</keyword>
<proteinExistence type="predicted"/>
<sequence>MMANAIVLNIEQLVRKSHGPLKLQDLQAQYLQVYRDELNPEDFGVASIEGLLLTMTDKLDFHYTDTDIILTMKESNPTTLQLAKNVVLTLMLSQCQLSFWQLKQDMLVRFKQDVTLNMCRNELRDYVEVRFEIKLSFFFL</sequence>